<dbReference type="AlphaFoldDB" id="A0A4Y1RZ58"/>
<dbReference type="Pfam" id="PF13041">
    <property type="entry name" value="PPR_2"/>
    <property type="match status" value="1"/>
</dbReference>
<dbReference type="InterPro" id="IPR050872">
    <property type="entry name" value="PPR_P_subfamily"/>
</dbReference>
<evidence type="ECO:0000256" key="2">
    <source>
        <dbReference type="ARBA" id="ARBA00022737"/>
    </source>
</evidence>
<keyword evidence="2" id="KW-0677">Repeat</keyword>
<evidence type="ECO:0000256" key="1">
    <source>
        <dbReference type="ARBA" id="ARBA00007626"/>
    </source>
</evidence>
<proteinExistence type="inferred from homology"/>
<dbReference type="Pfam" id="PF12854">
    <property type="entry name" value="PPR_1"/>
    <property type="match status" value="1"/>
</dbReference>
<dbReference type="PROSITE" id="PS51375">
    <property type="entry name" value="PPR"/>
    <property type="match status" value="1"/>
</dbReference>
<dbReference type="PANTHER" id="PTHR46128">
    <property type="entry name" value="MITOCHONDRIAL GROUP I INTRON SPLICING FACTOR CCM1"/>
    <property type="match status" value="1"/>
</dbReference>
<evidence type="ECO:0000256" key="3">
    <source>
        <dbReference type="PROSITE-ProRule" id="PRU00708"/>
    </source>
</evidence>
<gene>
    <name evidence="4" type="ORF">Prudu_021725</name>
</gene>
<dbReference type="NCBIfam" id="TIGR00756">
    <property type="entry name" value="PPR"/>
    <property type="match status" value="3"/>
</dbReference>
<accession>A0A4Y1RZ58</accession>
<dbReference type="InterPro" id="IPR002885">
    <property type="entry name" value="PPR_rpt"/>
</dbReference>
<comment type="similarity">
    <text evidence="1">Belongs to the PPR family. P subfamily.</text>
</comment>
<name>A0A4Y1RZ58_PRUDU</name>
<organism evidence="4">
    <name type="scientific">Prunus dulcis</name>
    <name type="common">Almond</name>
    <name type="synonym">Amygdalus dulcis</name>
    <dbReference type="NCBI Taxonomy" id="3755"/>
    <lineage>
        <taxon>Eukaryota</taxon>
        <taxon>Viridiplantae</taxon>
        <taxon>Streptophyta</taxon>
        <taxon>Embryophyta</taxon>
        <taxon>Tracheophyta</taxon>
        <taxon>Spermatophyta</taxon>
        <taxon>Magnoliopsida</taxon>
        <taxon>eudicotyledons</taxon>
        <taxon>Gunneridae</taxon>
        <taxon>Pentapetalae</taxon>
        <taxon>rosids</taxon>
        <taxon>fabids</taxon>
        <taxon>Rosales</taxon>
        <taxon>Rosaceae</taxon>
        <taxon>Amygdaloideae</taxon>
        <taxon>Amygdaleae</taxon>
        <taxon>Prunus</taxon>
    </lineage>
</organism>
<dbReference type="InterPro" id="IPR011990">
    <property type="entry name" value="TPR-like_helical_dom_sf"/>
</dbReference>
<sequence>MGCLFFTFNSLINGFLLENRVAEAAGIFNKMIAGDVFTFSVLVDTLCKEGMVVEAEGAVEMIQRDIDPNAVTHTSLMMGLVANTITYNTLVDGFCKVGRIDDAQKLFSEMQACG</sequence>
<protein>
    <submittedName>
        <fullName evidence="4">Tetratricopeptide repeat-like superfamily protein</fullName>
    </submittedName>
</protein>
<dbReference type="Gene3D" id="1.25.40.10">
    <property type="entry name" value="Tetratricopeptide repeat domain"/>
    <property type="match status" value="2"/>
</dbReference>
<reference evidence="4" key="1">
    <citation type="journal article" date="2019" name="Science">
        <title>Mutation of a bHLH transcription factor allowed almond domestication.</title>
        <authorList>
            <person name="Sanchez-Perez R."/>
            <person name="Pavan S."/>
            <person name="Mazzeo R."/>
            <person name="Moldovan C."/>
            <person name="Aiese Cigliano R."/>
            <person name="Del Cueto J."/>
            <person name="Ricciardi F."/>
            <person name="Lotti C."/>
            <person name="Ricciardi L."/>
            <person name="Dicenta F."/>
            <person name="Lopez-Marques R.L."/>
            <person name="Lindberg Moller B."/>
        </authorList>
    </citation>
    <scope>NUCLEOTIDE SEQUENCE</scope>
</reference>
<dbReference type="PANTHER" id="PTHR46128:SF358">
    <property type="entry name" value="TETRATRICOPEPTIDE REPEAT (TPR)-LIKE SUPERFAMILY PROTEIN"/>
    <property type="match status" value="1"/>
</dbReference>
<feature type="repeat" description="PPR" evidence="3">
    <location>
        <begin position="83"/>
        <end position="114"/>
    </location>
</feature>
<dbReference type="EMBL" id="AP019304">
    <property type="protein sequence ID" value="BBH09275.1"/>
    <property type="molecule type" value="Genomic_DNA"/>
</dbReference>
<evidence type="ECO:0000313" key="4">
    <source>
        <dbReference type="EMBL" id="BBH09275.1"/>
    </source>
</evidence>